<evidence type="ECO:0000256" key="3">
    <source>
        <dbReference type="RuleBase" id="RU003718"/>
    </source>
</evidence>
<dbReference type="OrthoDB" id="5835829at2759"/>
<keyword evidence="3" id="KW-0328">Glycosyltransferase</keyword>
<protein>
    <recommendedName>
        <fullName evidence="4">Glycosyltransferase</fullName>
        <ecNumber evidence="4">2.4.1.-</ecNumber>
    </recommendedName>
</protein>
<dbReference type="GO" id="GO:0080043">
    <property type="term" value="F:quercetin 3-O-glucosyltransferase activity"/>
    <property type="evidence" value="ECO:0007669"/>
    <property type="project" value="TreeGrafter"/>
</dbReference>
<evidence type="ECO:0000256" key="2">
    <source>
        <dbReference type="ARBA" id="ARBA00022679"/>
    </source>
</evidence>
<dbReference type="Pfam" id="PF00201">
    <property type="entry name" value="UDPGT"/>
    <property type="match status" value="1"/>
</dbReference>
<dbReference type="EMBL" id="CAJGYO010000015">
    <property type="protein sequence ID" value="CAD6269758.1"/>
    <property type="molecule type" value="Genomic_DNA"/>
</dbReference>
<organism evidence="5 6">
    <name type="scientific">Miscanthus lutarioriparius</name>
    <dbReference type="NCBI Taxonomy" id="422564"/>
    <lineage>
        <taxon>Eukaryota</taxon>
        <taxon>Viridiplantae</taxon>
        <taxon>Streptophyta</taxon>
        <taxon>Embryophyta</taxon>
        <taxon>Tracheophyta</taxon>
        <taxon>Spermatophyta</taxon>
        <taxon>Magnoliopsida</taxon>
        <taxon>Liliopsida</taxon>
        <taxon>Poales</taxon>
        <taxon>Poaceae</taxon>
        <taxon>PACMAD clade</taxon>
        <taxon>Panicoideae</taxon>
        <taxon>Andropogonodae</taxon>
        <taxon>Andropogoneae</taxon>
        <taxon>Saccharinae</taxon>
        <taxon>Miscanthus</taxon>
    </lineage>
</organism>
<evidence type="ECO:0000256" key="4">
    <source>
        <dbReference type="RuleBase" id="RU362057"/>
    </source>
</evidence>
<dbReference type="SUPFAM" id="SSF53756">
    <property type="entry name" value="UDP-Glycosyltransferase/glycogen phosphorylase"/>
    <property type="match status" value="1"/>
</dbReference>
<comment type="caution">
    <text evidence="5">The sequence shown here is derived from an EMBL/GenBank/DDBJ whole genome shotgun (WGS) entry which is preliminary data.</text>
</comment>
<dbReference type="GO" id="GO:0080044">
    <property type="term" value="F:quercetin 7-O-glucosyltransferase activity"/>
    <property type="evidence" value="ECO:0007669"/>
    <property type="project" value="TreeGrafter"/>
</dbReference>
<dbReference type="PANTHER" id="PTHR11926:SF1505">
    <property type="entry name" value="GLYCOSYLTRANSFERASE"/>
    <property type="match status" value="1"/>
</dbReference>
<reference evidence="5" key="1">
    <citation type="submission" date="2020-10" db="EMBL/GenBank/DDBJ databases">
        <authorList>
            <person name="Han B."/>
            <person name="Lu T."/>
            <person name="Zhao Q."/>
            <person name="Huang X."/>
            <person name="Zhao Y."/>
        </authorList>
    </citation>
    <scope>NUCLEOTIDE SEQUENCE</scope>
</reference>
<evidence type="ECO:0000313" key="6">
    <source>
        <dbReference type="Proteomes" id="UP000604825"/>
    </source>
</evidence>
<evidence type="ECO:0000256" key="1">
    <source>
        <dbReference type="ARBA" id="ARBA00009995"/>
    </source>
</evidence>
<keyword evidence="6" id="KW-1185">Reference proteome</keyword>
<dbReference type="EC" id="2.4.1.-" evidence="4"/>
<gene>
    <name evidence="5" type="ORF">NCGR_LOCUS53059</name>
</gene>
<dbReference type="PROSITE" id="PS00375">
    <property type="entry name" value="UDPGT"/>
    <property type="match status" value="1"/>
</dbReference>
<comment type="similarity">
    <text evidence="1 3">Belongs to the UDP-glycosyltransferase family.</text>
</comment>
<proteinExistence type="inferred from homology"/>
<dbReference type="InterPro" id="IPR002213">
    <property type="entry name" value="UDP_glucos_trans"/>
</dbReference>
<dbReference type="Proteomes" id="UP000604825">
    <property type="component" value="Unassembled WGS sequence"/>
</dbReference>
<dbReference type="PANTHER" id="PTHR11926">
    <property type="entry name" value="GLUCOSYL/GLUCURONOSYL TRANSFERASES"/>
    <property type="match status" value="1"/>
</dbReference>
<accession>A0A811RIH6</accession>
<evidence type="ECO:0000313" key="5">
    <source>
        <dbReference type="EMBL" id="CAD6269758.1"/>
    </source>
</evidence>
<dbReference type="InterPro" id="IPR035595">
    <property type="entry name" value="UDP_glycos_trans_CS"/>
</dbReference>
<dbReference type="FunFam" id="3.40.50.2000:FF:000060">
    <property type="entry name" value="Glycosyltransferase"/>
    <property type="match status" value="1"/>
</dbReference>
<dbReference type="AlphaFoldDB" id="A0A811RIH6"/>
<dbReference type="Gene3D" id="3.40.50.2000">
    <property type="entry name" value="Glycogen Phosphorylase B"/>
    <property type="match status" value="2"/>
</dbReference>
<keyword evidence="2 3" id="KW-0808">Transferase</keyword>
<sequence length="482" mass="52433">MADHAGHCSSSSQDRRSHFLVAAYGYQGHLNPALALARRLARPHGGGARVTLSVAASAHARMFPSSPPGQLVVAPPDAEVSDGIISYVPYSDGFDFGARPRTAADRARRRRVSAASLSAIVRRLAAAGRPVTCVVSALLLPAADVAVEHGIPLAVFWNQSAATLAAYYHYFHGHEHLVAAAAAAYVGGADDPASVTLPGLPPLRVRDLPSFLVDATGGEHARASIDSMRALLEIVGREKPMVLVNTIDMLEPEAVALRAMRQQHLEVFAVGPMLPRLQLLQQTDAAGDDEGRRIDLYEQDDEKGYTEWLDARPRRSVVYVSYGSMLGYSRQQVQEMLRGLRECRRPYLWVVPRDGRDGDVERCLMEMDDDDGDGERGMVMEWCDQLKVLAHPSTGCFVTHCGWNSMLEALVFGVPMVAVPNWSDQPVNAHLVEELGVGVRAERDAAGLLVGTELAKFIAVVTGDGDEGMNIRNRASFWNQIL</sequence>
<dbReference type="CDD" id="cd03784">
    <property type="entry name" value="GT1_Gtf-like"/>
    <property type="match status" value="1"/>
</dbReference>
<name>A0A811RIH6_9POAL</name>